<evidence type="ECO:0000256" key="1">
    <source>
        <dbReference type="ARBA" id="ARBA00022722"/>
    </source>
</evidence>
<dbReference type="GO" id="GO:0016787">
    <property type="term" value="F:hydrolase activity"/>
    <property type="evidence" value="ECO:0007669"/>
    <property type="project" value="UniProtKB-KW"/>
</dbReference>
<keyword evidence="2 10" id="KW-0479">Metal-binding</keyword>
<keyword evidence="3 10" id="KW-0255">Endonuclease</keyword>
<evidence type="ECO:0000256" key="4">
    <source>
        <dbReference type="ARBA" id="ARBA00022801"/>
    </source>
</evidence>
<dbReference type="Pfam" id="PF01867">
    <property type="entry name" value="Cas_Cas1"/>
    <property type="match status" value="1"/>
</dbReference>
<name>A0A2U1JXR8_9BACI</name>
<dbReference type="NCBIfam" id="TIGR00287">
    <property type="entry name" value="cas1"/>
    <property type="match status" value="1"/>
</dbReference>
<dbReference type="EC" id="3.1.-.-" evidence="10"/>
<dbReference type="InterPro" id="IPR002729">
    <property type="entry name" value="CRISPR-assoc_Cas1"/>
</dbReference>
<evidence type="ECO:0000256" key="9">
    <source>
        <dbReference type="ARBA" id="ARBA00038592"/>
    </source>
</evidence>
<evidence type="ECO:0000256" key="5">
    <source>
        <dbReference type="ARBA" id="ARBA00022842"/>
    </source>
</evidence>
<reference evidence="11 12" key="1">
    <citation type="submission" date="2018-04" db="EMBL/GenBank/DDBJ databases">
        <title>Camelliibacillus theae gen. nov., sp. nov., isolated from Pu'er tea.</title>
        <authorList>
            <person name="Niu L."/>
        </authorList>
    </citation>
    <scope>NUCLEOTIDE SEQUENCE [LARGE SCALE GENOMIC DNA]</scope>
    <source>
        <strain evidence="11 12">T8</strain>
    </source>
</reference>
<dbReference type="NCBIfam" id="TIGR03639">
    <property type="entry name" value="cas1_NMENI"/>
    <property type="match status" value="1"/>
</dbReference>
<dbReference type="InterPro" id="IPR050646">
    <property type="entry name" value="Cas1"/>
</dbReference>
<feature type="binding site" evidence="10">
    <location>
        <position position="218"/>
    </location>
    <ligand>
        <name>Mn(2+)</name>
        <dbReference type="ChEBI" id="CHEBI:29035"/>
    </ligand>
</feature>
<dbReference type="InterPro" id="IPR019855">
    <property type="entry name" value="CRISPR-assoc_Cas1_NMENI"/>
</dbReference>
<keyword evidence="4 10" id="KW-0378">Hydrolase</keyword>
<evidence type="ECO:0000256" key="6">
    <source>
        <dbReference type="ARBA" id="ARBA00023118"/>
    </source>
</evidence>
<keyword evidence="8 10" id="KW-0464">Manganese</keyword>
<dbReference type="Proteomes" id="UP000245998">
    <property type="component" value="Unassembled WGS sequence"/>
</dbReference>
<dbReference type="RefSeq" id="WP_116555152.1">
    <property type="nucleotide sequence ID" value="NZ_QCZG01000025.1"/>
</dbReference>
<keyword evidence="12" id="KW-1185">Reference proteome</keyword>
<evidence type="ECO:0000256" key="3">
    <source>
        <dbReference type="ARBA" id="ARBA00022759"/>
    </source>
</evidence>
<evidence type="ECO:0000256" key="8">
    <source>
        <dbReference type="ARBA" id="ARBA00023211"/>
    </source>
</evidence>
<comment type="cofactor">
    <cofactor evidence="10">
        <name>Mg(2+)</name>
        <dbReference type="ChEBI" id="CHEBI:18420"/>
    </cofactor>
    <cofactor evidence="10">
        <name>Mn(2+)</name>
        <dbReference type="ChEBI" id="CHEBI:29035"/>
    </cofactor>
</comment>
<keyword evidence="1 10" id="KW-0540">Nuclease</keyword>
<sequence length="300" mass="34713">MAYRHIVIRNPARLSTKNEQLLIQQEETIRIPLEDISTLTLEEPAVTITNVLLSKCTEYHIKVIVCDGKRMPSGLLQPFHRHSRLKAVMDMQLSLSKPFKKRIWQQIVIRKLENQARCLELIHKADEAQKIYAISRSVESGDRTNREAYGARLYFLKLFGEAFNRRDEDVRNIALNYGYSIIRSLVSRSLVRYGFTPSLGIFHDSQTNAFNLADDFMEVLRPFVDVTVALYVDEESVWSKEVREKLFALLNYEAIWKNEKQSLTNGVDRMVQSFISACRSSDPSLLVLPELVSLNEHVYE</sequence>
<evidence type="ECO:0000313" key="11">
    <source>
        <dbReference type="EMBL" id="PWA10010.1"/>
    </source>
</evidence>
<dbReference type="HAMAP" id="MF_01470">
    <property type="entry name" value="Cas1"/>
    <property type="match status" value="1"/>
</dbReference>
<keyword evidence="6 10" id="KW-0051">Antiviral defense</keyword>
<dbReference type="GO" id="GO:0051607">
    <property type="term" value="P:defense response to virus"/>
    <property type="evidence" value="ECO:0007669"/>
    <property type="project" value="UniProtKB-UniRule"/>
</dbReference>
<dbReference type="PANTHER" id="PTHR34353:SF2">
    <property type="entry name" value="CRISPR-ASSOCIATED ENDONUCLEASE CAS1 1"/>
    <property type="match status" value="1"/>
</dbReference>
<comment type="subunit">
    <text evidence="9 10">Homodimer, forms a heterotetramer with a Cas2 homodimer.</text>
</comment>
<proteinExistence type="inferred from homology"/>
<comment type="caution">
    <text evidence="11">The sequence shown here is derived from an EMBL/GenBank/DDBJ whole genome shotgun (WGS) entry which is preliminary data.</text>
</comment>
<feature type="binding site" evidence="10">
    <location>
        <position position="203"/>
    </location>
    <ligand>
        <name>Mn(2+)</name>
        <dbReference type="ChEBI" id="CHEBI:29035"/>
    </ligand>
</feature>
<dbReference type="OrthoDB" id="9803119at2"/>
<dbReference type="InterPro" id="IPR042211">
    <property type="entry name" value="CRISPR-assoc_Cas1_N"/>
</dbReference>
<dbReference type="GO" id="GO:0004520">
    <property type="term" value="F:DNA endonuclease activity"/>
    <property type="evidence" value="ECO:0007669"/>
    <property type="project" value="InterPro"/>
</dbReference>
<protein>
    <recommendedName>
        <fullName evidence="10">CRISPR-associated endonuclease Cas1</fullName>
        <ecNumber evidence="10">3.1.-.-</ecNumber>
    </recommendedName>
</protein>
<keyword evidence="7 10" id="KW-0238">DNA-binding</keyword>
<accession>A0A2U1JXR8</accession>
<dbReference type="AlphaFoldDB" id="A0A2U1JXR8"/>
<evidence type="ECO:0000256" key="7">
    <source>
        <dbReference type="ARBA" id="ARBA00023125"/>
    </source>
</evidence>
<dbReference type="GO" id="GO:0046872">
    <property type="term" value="F:metal ion binding"/>
    <property type="evidence" value="ECO:0007669"/>
    <property type="project" value="UniProtKB-UniRule"/>
</dbReference>
<feature type="binding site" evidence="10">
    <location>
        <position position="147"/>
    </location>
    <ligand>
        <name>Mn(2+)</name>
        <dbReference type="ChEBI" id="CHEBI:29035"/>
    </ligand>
</feature>
<organism evidence="11 12">
    <name type="scientific">Pueribacillus theae</name>
    <dbReference type="NCBI Taxonomy" id="2171751"/>
    <lineage>
        <taxon>Bacteria</taxon>
        <taxon>Bacillati</taxon>
        <taxon>Bacillota</taxon>
        <taxon>Bacilli</taxon>
        <taxon>Bacillales</taxon>
        <taxon>Bacillaceae</taxon>
        <taxon>Pueribacillus</taxon>
    </lineage>
</organism>
<dbReference type="Gene3D" id="1.20.120.920">
    <property type="entry name" value="CRISPR-associated endonuclease Cas1, C-terminal domain"/>
    <property type="match status" value="1"/>
</dbReference>
<gene>
    <name evidence="10" type="primary">cas1</name>
    <name evidence="11" type="ORF">DCC39_12035</name>
</gene>
<evidence type="ECO:0000256" key="2">
    <source>
        <dbReference type="ARBA" id="ARBA00022723"/>
    </source>
</evidence>
<evidence type="ECO:0000313" key="12">
    <source>
        <dbReference type="Proteomes" id="UP000245998"/>
    </source>
</evidence>
<evidence type="ECO:0000256" key="10">
    <source>
        <dbReference type="HAMAP-Rule" id="MF_01470"/>
    </source>
</evidence>
<dbReference type="EMBL" id="QCZG01000025">
    <property type="protein sequence ID" value="PWA10010.1"/>
    <property type="molecule type" value="Genomic_DNA"/>
</dbReference>
<dbReference type="PANTHER" id="PTHR34353">
    <property type="entry name" value="CRISPR-ASSOCIATED ENDONUCLEASE CAS1 1"/>
    <property type="match status" value="1"/>
</dbReference>
<keyword evidence="5 10" id="KW-0460">Magnesium</keyword>
<comment type="function">
    <text evidence="10">CRISPR (clustered regularly interspaced short palindromic repeat), is an adaptive immune system that provides protection against mobile genetic elements (viruses, transposable elements and conjugative plasmids). CRISPR clusters contain spacers, sequences complementary to antecedent mobile elements, and target invading nucleic acids. CRISPR clusters are transcribed and processed into CRISPR RNA (crRNA). Acts as a dsDNA endonuclease. Involved in the integration of spacer DNA into the CRISPR cassette.</text>
</comment>
<dbReference type="GO" id="GO:0003677">
    <property type="term" value="F:DNA binding"/>
    <property type="evidence" value="ECO:0007669"/>
    <property type="project" value="UniProtKB-KW"/>
</dbReference>
<dbReference type="Gene3D" id="3.100.10.20">
    <property type="entry name" value="CRISPR-associated endonuclease Cas1, N-terminal domain"/>
    <property type="match status" value="1"/>
</dbReference>
<dbReference type="InterPro" id="IPR042206">
    <property type="entry name" value="CRISPR-assoc_Cas1_C"/>
</dbReference>
<comment type="similarity">
    <text evidence="10">Belongs to the CRISPR-associated endonuclease Cas1 family.</text>
</comment>
<dbReference type="GO" id="GO:0043571">
    <property type="term" value="P:maintenance of CRISPR repeat elements"/>
    <property type="evidence" value="ECO:0007669"/>
    <property type="project" value="UniProtKB-UniRule"/>
</dbReference>